<dbReference type="RefSeq" id="WP_317515590.1">
    <property type="nucleotide sequence ID" value="NZ_JAPTHD010000001.1"/>
</dbReference>
<evidence type="ECO:0000259" key="1">
    <source>
        <dbReference type="Pfam" id="PF13590"/>
    </source>
</evidence>
<dbReference type="EMBL" id="JAPTHD010000001">
    <property type="protein sequence ID" value="MDV5822394.1"/>
    <property type="molecule type" value="Genomic_DNA"/>
</dbReference>
<comment type="caution">
    <text evidence="2">The sequence shown here is derived from an EMBL/GenBank/DDBJ whole genome shotgun (WGS) entry which is preliminary data.</text>
</comment>
<accession>A0ABU3ZSA1</accession>
<dbReference type="Pfam" id="PF13590">
    <property type="entry name" value="DUF4136"/>
    <property type="match status" value="1"/>
</dbReference>
<gene>
    <name evidence="2" type="ORF">O0R41_02090</name>
</gene>
<name>A0ABU3ZSA1_9SPHN</name>
<organism evidence="2 3">
    <name type="scientific">Sphingobium naphthae</name>
    <dbReference type="NCBI Taxonomy" id="1886786"/>
    <lineage>
        <taxon>Bacteria</taxon>
        <taxon>Pseudomonadati</taxon>
        <taxon>Pseudomonadota</taxon>
        <taxon>Alphaproteobacteria</taxon>
        <taxon>Sphingomonadales</taxon>
        <taxon>Sphingomonadaceae</taxon>
        <taxon>Sphingobium</taxon>
    </lineage>
</organism>
<reference evidence="3" key="1">
    <citation type="journal article" date="2022" name="J Environ Chem Eng">
        <title>Biodegradation of petroleum oil using a constructed nonpathogenic and heavy metal-tolerant bacterial consortium isolated from marine sponges.</title>
        <authorList>
            <person name="Dechsakulwatana C."/>
            <person name="Rungsihiranrut A."/>
            <person name="Muangchinda C."/>
            <person name="Ningthoujam R."/>
            <person name="Klankeo P."/>
            <person name="Pinyakong O."/>
        </authorList>
    </citation>
    <scope>NUCLEOTIDE SEQUENCE [LARGE SCALE GENOMIC DNA]</scope>
    <source>
        <strain evidence="3">MO2-4</strain>
    </source>
</reference>
<dbReference type="InterPro" id="IPR025411">
    <property type="entry name" value="DUF4136"/>
</dbReference>
<feature type="domain" description="DUF4136" evidence="1">
    <location>
        <begin position="3"/>
        <end position="148"/>
    </location>
</feature>
<evidence type="ECO:0000313" key="3">
    <source>
        <dbReference type="Proteomes" id="UP001185984"/>
    </source>
</evidence>
<sequence>MTYDADPSADFSRFRTYSWAYTAAPAGVNPLLTQRVKTAVESVLATRGYTQATSGEFAIGFTLGSRDRVEVSSLGTYGPYFRPWGGWGGYNQVDVRNITDGTLTIDIYDAASKAPVWHGTATQEVTSTTLSAEKVTAVVTAVLANFPPPAAAAK</sequence>
<keyword evidence="3" id="KW-1185">Reference proteome</keyword>
<proteinExistence type="predicted"/>
<protein>
    <submittedName>
        <fullName evidence="2">DUF4136 domain-containing protein</fullName>
    </submittedName>
</protein>
<dbReference type="Proteomes" id="UP001185984">
    <property type="component" value="Unassembled WGS sequence"/>
</dbReference>
<dbReference type="Gene3D" id="3.30.160.670">
    <property type="match status" value="1"/>
</dbReference>
<evidence type="ECO:0000313" key="2">
    <source>
        <dbReference type="EMBL" id="MDV5822394.1"/>
    </source>
</evidence>